<proteinExistence type="predicted"/>
<evidence type="ECO:0000313" key="2">
    <source>
        <dbReference type="EMBL" id="KCZ81106.1"/>
    </source>
</evidence>
<dbReference type="HOGENOM" id="CLU_044348_6_0_1"/>
<feature type="non-terminal residue" evidence="2">
    <location>
        <position position="1"/>
    </location>
</feature>
<reference evidence="2 3" key="2">
    <citation type="submission" date="2014-03" db="EMBL/GenBank/DDBJ databases">
        <title>The Genome Sequence of Anncaliia algerae insect isolate PRA339.</title>
        <authorList>
            <consortium name="The Broad Institute Genome Sequencing Platform"/>
            <consortium name="The Broad Institute Genome Sequencing Center for Infectious Disease"/>
            <person name="Cuomo C."/>
            <person name="Becnel J."/>
            <person name="Sanscrainte N."/>
            <person name="Walker B."/>
            <person name="Young S.K."/>
            <person name="Zeng Q."/>
            <person name="Gargeya S."/>
            <person name="Fitzgerald M."/>
            <person name="Haas B."/>
            <person name="Abouelleil A."/>
            <person name="Alvarado L."/>
            <person name="Arachchi H.M."/>
            <person name="Berlin A.M."/>
            <person name="Chapman S.B."/>
            <person name="Dewar J."/>
            <person name="Goldberg J."/>
            <person name="Griggs A."/>
            <person name="Gujja S."/>
            <person name="Hansen M."/>
            <person name="Howarth C."/>
            <person name="Imamovic A."/>
            <person name="Larimer J."/>
            <person name="McCowan C."/>
            <person name="Murphy C."/>
            <person name="Neiman D."/>
            <person name="Pearson M."/>
            <person name="Priest M."/>
            <person name="Roberts A."/>
            <person name="Saif S."/>
            <person name="Shea T."/>
            <person name="Sisk P."/>
            <person name="Sykes S."/>
            <person name="Wortman J."/>
            <person name="Nusbaum C."/>
            <person name="Birren B."/>
        </authorList>
    </citation>
    <scope>NUCLEOTIDE SEQUENCE [LARGE SCALE GENOMIC DNA]</scope>
    <source>
        <strain evidence="2 3">PRA339</strain>
    </source>
</reference>
<protein>
    <recommendedName>
        <fullName evidence="1">ISXO2-like transposase domain-containing protein</fullName>
    </recommendedName>
</protein>
<keyword evidence="3" id="KW-1185">Reference proteome</keyword>
<reference evidence="3" key="1">
    <citation type="submission" date="2013-02" db="EMBL/GenBank/DDBJ databases">
        <authorList>
            <consortium name="The Broad Institute Genome Sequencing Platform"/>
            <person name="Cuomo C."/>
            <person name="Becnel J."/>
            <person name="Sanscrainte N."/>
            <person name="Walker B."/>
            <person name="Young S.K."/>
            <person name="Zeng Q."/>
            <person name="Gargeya S."/>
            <person name="Fitzgerald M."/>
            <person name="Haas B."/>
            <person name="Abouelleil A."/>
            <person name="Alvarado L."/>
            <person name="Arachchi H.M."/>
            <person name="Berlin A.M."/>
            <person name="Chapman S.B."/>
            <person name="Dewar J."/>
            <person name="Goldberg J."/>
            <person name="Griggs A."/>
            <person name="Gujja S."/>
            <person name="Hansen M."/>
            <person name="Howarth C."/>
            <person name="Imamovic A."/>
            <person name="Larimer J."/>
            <person name="McCowan C."/>
            <person name="Murphy C."/>
            <person name="Neiman D."/>
            <person name="Pearson M."/>
            <person name="Priest M."/>
            <person name="Roberts A."/>
            <person name="Saif S."/>
            <person name="Shea T."/>
            <person name="Sisk P."/>
            <person name="Sykes S."/>
            <person name="Wortman J."/>
            <person name="Nusbaum C."/>
            <person name="Birren B."/>
        </authorList>
    </citation>
    <scope>NUCLEOTIDE SEQUENCE [LARGE SCALE GENOMIC DNA]</scope>
    <source>
        <strain evidence="3">PRA339</strain>
    </source>
</reference>
<dbReference type="OrthoDB" id="5598606at2759"/>
<evidence type="ECO:0000259" key="1">
    <source>
        <dbReference type="Pfam" id="PF12762"/>
    </source>
</evidence>
<feature type="domain" description="ISXO2-like transposase" evidence="1">
    <location>
        <begin position="13"/>
        <end position="91"/>
    </location>
</feature>
<dbReference type="InterPro" id="IPR024445">
    <property type="entry name" value="Tnp_ISXO2-like"/>
</dbReference>
<accession>A0A059F2D8</accession>
<dbReference type="Proteomes" id="UP000030655">
    <property type="component" value="Unassembled WGS sequence"/>
</dbReference>
<name>A0A059F2D8_9MICR</name>
<evidence type="ECO:0000313" key="3">
    <source>
        <dbReference type="Proteomes" id="UP000030655"/>
    </source>
</evidence>
<organism evidence="2 3">
    <name type="scientific">Anncaliia algerae PRA339</name>
    <dbReference type="NCBI Taxonomy" id="1288291"/>
    <lineage>
        <taxon>Eukaryota</taxon>
        <taxon>Fungi</taxon>
        <taxon>Fungi incertae sedis</taxon>
        <taxon>Microsporidia</taxon>
        <taxon>Tubulinosematoidea</taxon>
        <taxon>Tubulinosematidae</taxon>
        <taxon>Anncaliia</taxon>
    </lineage>
</organism>
<dbReference type="Pfam" id="PF12762">
    <property type="entry name" value="DDE_Tnp_IS1595"/>
    <property type="match status" value="1"/>
</dbReference>
<gene>
    <name evidence="2" type="ORF">H312_01472</name>
</gene>
<sequence length="114" mass="13589">WILGGYDISTFECFFVRIEDKREVTCLPIIRQHVREGSIIYTDCYCSYNNLNLYGYLHSTVNHSKNFIDPGTLACTKHIESMRQKYKAKIKNDLEPIETLWIPIFFNLFEEKIW</sequence>
<dbReference type="VEuPathDB" id="MicrosporidiaDB:H312_01472"/>
<dbReference type="EMBL" id="KK365150">
    <property type="protein sequence ID" value="KCZ81106.1"/>
    <property type="molecule type" value="Genomic_DNA"/>
</dbReference>
<dbReference type="PANTHER" id="PTHR47163">
    <property type="entry name" value="DDE_TNP_IS1595 DOMAIN-CONTAINING PROTEIN"/>
    <property type="match status" value="1"/>
</dbReference>
<dbReference type="AlphaFoldDB" id="A0A059F2D8"/>
<dbReference type="PANTHER" id="PTHR47163:SF2">
    <property type="entry name" value="SI:DKEY-17M8.2"/>
    <property type="match status" value="1"/>
</dbReference>
<dbReference type="InterPro" id="IPR053164">
    <property type="entry name" value="IS1016-like_transposase"/>
</dbReference>